<keyword evidence="12" id="KW-0966">Cell projection</keyword>
<evidence type="ECO:0000313" key="13">
    <source>
        <dbReference type="Proteomes" id="UP001595379"/>
    </source>
</evidence>
<sequence>MAKKDKQKPETEAPESGAGSEEGAEGDQPKKKGGIMKLALFIGLPVLILALGGVAAMLLLGGGGDEAQVAEAGEHGEVADDHGGGSGHGSGGGAAEHAYFYEIPQMQITIQNGSGGFAHVQITFSLEISDEDLAHDLDENLPRILDQFQGFLRELRPEDLAGSAGAERLRLELLRRVNLVMGEGQVRAVLITQFVIA</sequence>
<evidence type="ECO:0000256" key="8">
    <source>
        <dbReference type="ARBA" id="ARBA00022989"/>
    </source>
</evidence>
<evidence type="ECO:0000256" key="4">
    <source>
        <dbReference type="ARBA" id="ARBA00022475"/>
    </source>
</evidence>
<dbReference type="Pfam" id="PF03748">
    <property type="entry name" value="FliL"/>
    <property type="match status" value="1"/>
</dbReference>
<keyword evidence="4" id="KW-1003">Cell membrane</keyword>
<gene>
    <name evidence="12" type="primary">fliL</name>
    <name evidence="12" type="ORF">ACFOOR_13445</name>
</gene>
<reference evidence="13" key="1">
    <citation type="journal article" date="2019" name="Int. J. Syst. Evol. Microbiol.">
        <title>The Global Catalogue of Microorganisms (GCM) 10K type strain sequencing project: providing services to taxonomists for standard genome sequencing and annotation.</title>
        <authorList>
            <consortium name="The Broad Institute Genomics Platform"/>
            <consortium name="The Broad Institute Genome Sequencing Center for Infectious Disease"/>
            <person name="Wu L."/>
            <person name="Ma J."/>
        </authorList>
    </citation>
    <scope>NUCLEOTIDE SEQUENCE [LARGE SCALE GENOMIC DNA]</scope>
    <source>
        <strain evidence="13">KCTC 52487</strain>
    </source>
</reference>
<keyword evidence="6 10" id="KW-0812">Transmembrane</keyword>
<comment type="subcellular location">
    <subcellularLocation>
        <location evidence="10">Cell inner membrane</location>
    </subcellularLocation>
    <subcellularLocation>
        <location evidence="2">Cell membrane</location>
        <topology evidence="2">Single-pass membrane protein</topology>
    </subcellularLocation>
</comment>
<evidence type="ECO:0000256" key="3">
    <source>
        <dbReference type="ARBA" id="ARBA00008281"/>
    </source>
</evidence>
<dbReference type="Proteomes" id="UP001595379">
    <property type="component" value="Unassembled WGS sequence"/>
</dbReference>
<dbReference type="RefSeq" id="WP_343163104.1">
    <property type="nucleotide sequence ID" value="NZ_JBHRSV010000028.1"/>
</dbReference>
<keyword evidence="5 10" id="KW-0145">Chemotaxis</keyword>
<comment type="similarity">
    <text evidence="3 10">Belongs to the FliL family.</text>
</comment>
<name>A0ABV7A071_9PROT</name>
<keyword evidence="7 10" id="KW-0283">Flagellar rotation</keyword>
<comment type="function">
    <text evidence="1 10">Controls the rotational direction of flagella during chemotaxis.</text>
</comment>
<organism evidence="12 13">
    <name type="scientific">Hyphobacterium vulgare</name>
    <dbReference type="NCBI Taxonomy" id="1736751"/>
    <lineage>
        <taxon>Bacteria</taxon>
        <taxon>Pseudomonadati</taxon>
        <taxon>Pseudomonadota</taxon>
        <taxon>Alphaproteobacteria</taxon>
        <taxon>Maricaulales</taxon>
        <taxon>Maricaulaceae</taxon>
        <taxon>Hyphobacterium</taxon>
    </lineage>
</organism>
<evidence type="ECO:0000256" key="7">
    <source>
        <dbReference type="ARBA" id="ARBA00022779"/>
    </source>
</evidence>
<evidence type="ECO:0000313" key="12">
    <source>
        <dbReference type="EMBL" id="MFC2927115.1"/>
    </source>
</evidence>
<dbReference type="PANTHER" id="PTHR35091:SF2">
    <property type="entry name" value="FLAGELLAR PROTEIN FLIL"/>
    <property type="match status" value="1"/>
</dbReference>
<evidence type="ECO:0000256" key="2">
    <source>
        <dbReference type="ARBA" id="ARBA00004162"/>
    </source>
</evidence>
<feature type="transmembrane region" description="Helical" evidence="10">
    <location>
        <begin position="38"/>
        <end position="60"/>
    </location>
</feature>
<evidence type="ECO:0000256" key="1">
    <source>
        <dbReference type="ARBA" id="ARBA00002254"/>
    </source>
</evidence>
<comment type="caution">
    <text evidence="12">The sequence shown here is derived from an EMBL/GenBank/DDBJ whole genome shotgun (WGS) entry which is preliminary data.</text>
</comment>
<dbReference type="EMBL" id="JBHRSV010000028">
    <property type="protein sequence ID" value="MFC2927115.1"/>
    <property type="molecule type" value="Genomic_DNA"/>
</dbReference>
<evidence type="ECO:0000256" key="6">
    <source>
        <dbReference type="ARBA" id="ARBA00022692"/>
    </source>
</evidence>
<evidence type="ECO:0000256" key="11">
    <source>
        <dbReference type="SAM" id="MobiDB-lite"/>
    </source>
</evidence>
<accession>A0ABV7A071</accession>
<keyword evidence="13" id="KW-1185">Reference proteome</keyword>
<dbReference type="PANTHER" id="PTHR35091">
    <property type="entry name" value="FLAGELLAR PROTEIN FLIL"/>
    <property type="match status" value="1"/>
</dbReference>
<keyword evidence="8 10" id="KW-1133">Transmembrane helix</keyword>
<keyword evidence="10" id="KW-0997">Cell inner membrane</keyword>
<dbReference type="InterPro" id="IPR005503">
    <property type="entry name" value="FliL"/>
</dbReference>
<evidence type="ECO:0000256" key="10">
    <source>
        <dbReference type="RuleBase" id="RU364125"/>
    </source>
</evidence>
<keyword evidence="12" id="KW-0282">Flagellum</keyword>
<proteinExistence type="inferred from homology"/>
<protein>
    <recommendedName>
        <fullName evidence="10">Flagellar protein FliL</fullName>
    </recommendedName>
</protein>
<evidence type="ECO:0000256" key="9">
    <source>
        <dbReference type="ARBA" id="ARBA00023136"/>
    </source>
</evidence>
<evidence type="ECO:0000256" key="5">
    <source>
        <dbReference type="ARBA" id="ARBA00022500"/>
    </source>
</evidence>
<keyword evidence="9 10" id="KW-0472">Membrane</keyword>
<keyword evidence="12" id="KW-0969">Cilium</keyword>
<feature type="region of interest" description="Disordered" evidence="11">
    <location>
        <begin position="1"/>
        <end position="29"/>
    </location>
</feature>